<sequence>MPRVVCAALKSLSSEPTWARKACRISSTEEKWR</sequence>
<gene>
    <name evidence="1" type="ORF">D3C57_145745</name>
</gene>
<accession>A0A3L8QXG4</accession>
<organism evidence="1 2">
    <name type="scientific">Streptomyces rapamycinicus (strain ATCC 29253 / DSM 41530 / NRRL 5491 / AYB-994)</name>
    <name type="common">Streptomyces hygroscopicus (strain ATCC 29253)</name>
    <dbReference type="NCBI Taxonomy" id="1343740"/>
    <lineage>
        <taxon>Bacteria</taxon>
        <taxon>Bacillati</taxon>
        <taxon>Actinomycetota</taxon>
        <taxon>Actinomycetes</taxon>
        <taxon>Kitasatosporales</taxon>
        <taxon>Streptomycetaceae</taxon>
        <taxon>Streptomyces</taxon>
        <taxon>Streptomyces violaceusniger group</taxon>
    </lineage>
</organism>
<dbReference type="AlphaFoldDB" id="A0A3L8QXG4"/>
<proteinExistence type="predicted"/>
<comment type="caution">
    <text evidence="1">The sequence shown here is derived from an EMBL/GenBank/DDBJ whole genome shotgun (WGS) entry which is preliminary data.</text>
</comment>
<protein>
    <submittedName>
        <fullName evidence="1">Uncharacterized protein</fullName>
    </submittedName>
</protein>
<name>A0A3L8QXG4_STRRN</name>
<reference evidence="1 2" key="1">
    <citation type="journal article" date="2018" name="J. Biol. Chem.">
        <title>Discovery of the actinoplanic acid pathway in Streptomyces rapamycinicus reveals a genetically conserved synergism with rapamycin.</title>
        <authorList>
            <person name="Mrak P."/>
            <person name="Krastel P."/>
            <person name="Pivk Lukancic P."/>
            <person name="Tao J."/>
            <person name="Pistorius D."/>
            <person name="Moore C.M."/>
        </authorList>
    </citation>
    <scope>NUCLEOTIDE SEQUENCE [LARGE SCALE GENOMIC DNA]</scope>
    <source>
        <strain evidence="1 2">NRRL 5491</strain>
    </source>
</reference>
<evidence type="ECO:0000313" key="2">
    <source>
        <dbReference type="Proteomes" id="UP000281594"/>
    </source>
</evidence>
<evidence type="ECO:0000313" key="1">
    <source>
        <dbReference type="EMBL" id="RLV71994.1"/>
    </source>
</evidence>
<dbReference type="EMBL" id="QYCY01000004">
    <property type="protein sequence ID" value="RLV71994.1"/>
    <property type="molecule type" value="Genomic_DNA"/>
</dbReference>
<dbReference type="Proteomes" id="UP000281594">
    <property type="component" value="Unassembled WGS sequence"/>
</dbReference>